<protein>
    <submittedName>
        <fullName evidence="2">Uncharacterized protein</fullName>
    </submittedName>
</protein>
<proteinExistence type="predicted"/>
<dbReference type="HOGENOM" id="CLU_2315447_0_0_6"/>
<keyword evidence="1" id="KW-1133">Transmembrane helix</keyword>
<dbReference type="AlphaFoldDB" id="Q488B4"/>
<evidence type="ECO:0000256" key="1">
    <source>
        <dbReference type="SAM" id="Phobius"/>
    </source>
</evidence>
<sequence length="99" mass="11092">MFSSKIMLFYRIIALLMLSIPTVINIYNNGDIVSSIIYVPLITLGLSAIAIFLDGKLEAVLNRGMILTMFRAHTANSYLKTTSDIKVSHPDFRLLKEVT</sequence>
<feature type="transmembrane region" description="Helical" evidence="1">
    <location>
        <begin position="7"/>
        <end position="26"/>
    </location>
</feature>
<dbReference type="EMBL" id="CP000083">
    <property type="protein sequence ID" value="AAZ28199.1"/>
    <property type="molecule type" value="Genomic_DNA"/>
</dbReference>
<feature type="transmembrane region" description="Helical" evidence="1">
    <location>
        <begin position="32"/>
        <end position="53"/>
    </location>
</feature>
<reference evidence="2" key="1">
    <citation type="journal article" date="2005" name="Proc. Natl. Acad. Sci. U.S.A.">
        <title>The psychrophilic lifestyle as revealed by the genome sequence of Colwellia psychrerythraea 34H through genomic and proteomic analyses.</title>
        <authorList>
            <person name="Methe B.A."/>
            <person name="Nelson K.E."/>
            <person name="Deming J.W."/>
            <person name="Momen B."/>
            <person name="Melamud E."/>
            <person name="Zhang X."/>
            <person name="Moult J."/>
            <person name="Madupu R."/>
            <person name="Nelson W.C."/>
            <person name="Dodson R.J."/>
            <person name="Brinkac L.M."/>
            <person name="Daugherty S.C."/>
            <person name="Durkin A.S."/>
            <person name="DeBoy R.T."/>
            <person name="Kolonay J.F."/>
            <person name="Sullivan S.A."/>
            <person name="Zhou L."/>
            <person name="Davidsen T.M."/>
            <person name="Wu M."/>
            <person name="Huston A.L."/>
            <person name="Lewis M."/>
            <person name="Weaver B."/>
            <person name="Weidman J.F."/>
            <person name="Khouri H."/>
            <person name="Utterback T.R."/>
            <person name="Feldblyum T.V."/>
            <person name="Fraser C.M."/>
        </authorList>
    </citation>
    <scope>NUCLEOTIDE SEQUENCE [LARGE SCALE GENOMIC DNA]</scope>
    <source>
        <strain evidence="2">34H</strain>
    </source>
</reference>
<accession>Q488B4</accession>
<keyword evidence="1" id="KW-0812">Transmembrane</keyword>
<name>Q488B4_COLP3</name>
<dbReference type="RefSeq" id="WP_011041701.1">
    <property type="nucleotide sequence ID" value="NC_003910.7"/>
</dbReference>
<dbReference type="Proteomes" id="UP000000547">
    <property type="component" value="Chromosome"/>
</dbReference>
<organism evidence="2 3">
    <name type="scientific">Colwellia psychrerythraea (strain 34H / ATCC BAA-681)</name>
    <name type="common">Vibrio psychroerythus</name>
    <dbReference type="NCBI Taxonomy" id="167879"/>
    <lineage>
        <taxon>Bacteria</taxon>
        <taxon>Pseudomonadati</taxon>
        <taxon>Pseudomonadota</taxon>
        <taxon>Gammaproteobacteria</taxon>
        <taxon>Alteromonadales</taxon>
        <taxon>Colwelliaceae</taxon>
        <taxon>Colwellia</taxon>
    </lineage>
</organism>
<evidence type="ECO:0000313" key="3">
    <source>
        <dbReference type="Proteomes" id="UP000000547"/>
    </source>
</evidence>
<evidence type="ECO:0000313" key="2">
    <source>
        <dbReference type="EMBL" id="AAZ28199.1"/>
    </source>
</evidence>
<dbReference type="KEGG" id="cps:CPS_0852"/>
<gene>
    <name evidence="2" type="ordered locus">CPS_0852</name>
</gene>
<keyword evidence="1" id="KW-0472">Membrane</keyword>